<comment type="caution">
    <text evidence="1">The sequence shown here is derived from an EMBL/GenBank/DDBJ whole genome shotgun (WGS) entry which is preliminary data.</text>
</comment>
<accession>A0ACC2SAJ9</accession>
<gene>
    <name evidence="1" type="ORF">DSO57_1002414</name>
</gene>
<keyword evidence="2" id="KW-1185">Reference proteome</keyword>
<sequence length="421" mass="47549">MAPYRGNRKTSEGMKQILLITLASCVLGLAQELVTSPRITTVSVLDEEFVTKCKDLCSHSLSSCKPGFRFLCESTCEATATKTGGKQIIKNPCTPKMQMEVDCDMTQVDTTISSCKAHAKVLFPQSKNCKDFLCKHEEYFKEPSCLESACNDEGKMLTWVKAGSKDPQHQACFEHKCQDPSKSELCANFKLNTLFSCLDYRETQRLEKQLAEANKISKEKDNTVQDLKTKMQEITLALKKAEDEAKVAKGALDAANESLSKNTKNKNICQGDLTTYKDYYLADKLENCNKDLADKEKKAKLASKALSQKLSELDIHIKGLEIKYLNEDPNCDTELKRNGDIAFLEYKSEHTQSLEVDVRELKKANETAYDELAYSKECEHRVDQSFVDLADQAKQRYLPQKTEPMAQEQPEPQTSTFIAWQ</sequence>
<protein>
    <submittedName>
        <fullName evidence="1">Uncharacterized protein</fullName>
    </submittedName>
</protein>
<proteinExistence type="predicted"/>
<evidence type="ECO:0000313" key="1">
    <source>
        <dbReference type="EMBL" id="KAJ9059416.1"/>
    </source>
</evidence>
<name>A0ACC2SAJ9_9FUNG</name>
<organism evidence="1 2">
    <name type="scientific">Entomophthora muscae</name>
    <dbReference type="NCBI Taxonomy" id="34485"/>
    <lineage>
        <taxon>Eukaryota</taxon>
        <taxon>Fungi</taxon>
        <taxon>Fungi incertae sedis</taxon>
        <taxon>Zoopagomycota</taxon>
        <taxon>Entomophthoromycotina</taxon>
        <taxon>Entomophthoromycetes</taxon>
        <taxon>Entomophthorales</taxon>
        <taxon>Entomophthoraceae</taxon>
        <taxon>Entomophthora</taxon>
    </lineage>
</organism>
<dbReference type="EMBL" id="QTSX02005685">
    <property type="protein sequence ID" value="KAJ9059416.1"/>
    <property type="molecule type" value="Genomic_DNA"/>
</dbReference>
<reference evidence="1" key="1">
    <citation type="submission" date="2022-04" db="EMBL/GenBank/DDBJ databases">
        <title>Genome of the entomopathogenic fungus Entomophthora muscae.</title>
        <authorList>
            <person name="Elya C."/>
            <person name="Lovett B.R."/>
            <person name="Lee E."/>
            <person name="Macias A.M."/>
            <person name="Hajek A.E."/>
            <person name="De Bivort B.L."/>
            <person name="Kasson M.T."/>
            <person name="De Fine Licht H.H."/>
            <person name="Stajich J.E."/>
        </authorList>
    </citation>
    <scope>NUCLEOTIDE SEQUENCE</scope>
    <source>
        <strain evidence="1">Berkeley</strain>
    </source>
</reference>
<evidence type="ECO:0000313" key="2">
    <source>
        <dbReference type="Proteomes" id="UP001165960"/>
    </source>
</evidence>
<dbReference type="Proteomes" id="UP001165960">
    <property type="component" value="Unassembled WGS sequence"/>
</dbReference>